<reference evidence="3" key="1">
    <citation type="submission" date="2021-01" db="EMBL/GenBank/DDBJ databases">
        <authorList>
            <person name="Corre E."/>
            <person name="Pelletier E."/>
            <person name="Niang G."/>
            <person name="Scheremetjew M."/>
            <person name="Finn R."/>
            <person name="Kale V."/>
            <person name="Holt S."/>
            <person name="Cochrane G."/>
            <person name="Meng A."/>
            <person name="Brown T."/>
            <person name="Cohen L."/>
        </authorList>
    </citation>
    <scope>NUCLEOTIDE SEQUENCE</scope>
    <source>
        <strain evidence="3">CCMP2058</strain>
    </source>
</reference>
<feature type="compositionally biased region" description="Gly residues" evidence="1">
    <location>
        <begin position="156"/>
        <end position="173"/>
    </location>
</feature>
<organism evidence="3">
    <name type="scientific">Amorphochlora amoebiformis</name>
    <dbReference type="NCBI Taxonomy" id="1561963"/>
    <lineage>
        <taxon>Eukaryota</taxon>
        <taxon>Sar</taxon>
        <taxon>Rhizaria</taxon>
        <taxon>Cercozoa</taxon>
        <taxon>Chlorarachniophyceae</taxon>
        <taxon>Amorphochlora</taxon>
    </lineage>
</organism>
<name>A0A7S0H1F0_9EUKA</name>
<proteinExistence type="predicted"/>
<feature type="transmembrane region" description="Helical" evidence="2">
    <location>
        <begin position="250"/>
        <end position="269"/>
    </location>
</feature>
<keyword evidence="2" id="KW-0472">Membrane</keyword>
<dbReference type="EMBL" id="HBEM01018112">
    <property type="protein sequence ID" value="CAD8453409.1"/>
    <property type="molecule type" value="Transcribed_RNA"/>
</dbReference>
<feature type="region of interest" description="Disordered" evidence="1">
    <location>
        <begin position="1"/>
        <end position="76"/>
    </location>
</feature>
<dbReference type="AlphaFoldDB" id="A0A7S0H1F0"/>
<sequence length="436" mass="47749">MDTKDASHAAETPRRQATGESMLTEIDLDLSQPPVTANGLGPLGVDGEGRNVAVDGVGPGGEAIDIPRSTPSTSGRTVVGVTATVTAMGDSNRKNRKEAEAGRREKIEVKNKELDLEGGEVRQSSVSRIYRYNQNFRAAFGLGGTESSMSLVRAGSGSGSGTRTGTGGQGGVQGSFDRDSSSESCMYYQSKRYKCRGMSLSSRVSGGGSGGSQPRPKRKAYRLSKSSNNLENIYIQDQVKAVNLRAQRTIGCYLTYVMMIWIAIVVILWEISSLHRRPNHWLHIMMEGVISIFLLGEIVVFTVAMGTSYFKKWIHVADLVITVGCALVFVGLLVDEMVESFEWPEEFELSILLIRYGLMACRLLCLFYRSGRAESVRKLGDVRFSRIVENPTPQSSLLSSARLSIRSRSEGNPPGWLVSVPDAKSRRYEPLNRSLQ</sequence>
<feature type="transmembrane region" description="Helical" evidence="2">
    <location>
        <begin position="316"/>
        <end position="334"/>
    </location>
</feature>
<evidence type="ECO:0000313" key="3">
    <source>
        <dbReference type="EMBL" id="CAD8453409.1"/>
    </source>
</evidence>
<feature type="compositionally biased region" description="Basic and acidic residues" evidence="1">
    <location>
        <begin position="1"/>
        <end position="14"/>
    </location>
</feature>
<dbReference type="PANTHER" id="PTHR38483:SF1">
    <property type="entry name" value="ION TRANSPORT DOMAIN-CONTAINING PROTEIN"/>
    <property type="match status" value="1"/>
</dbReference>
<protein>
    <recommendedName>
        <fullName evidence="4">Ion transport domain-containing protein</fullName>
    </recommendedName>
</protein>
<evidence type="ECO:0000256" key="1">
    <source>
        <dbReference type="SAM" id="MobiDB-lite"/>
    </source>
</evidence>
<gene>
    <name evidence="3" type="ORF">LAMO00422_LOCUS12349</name>
</gene>
<accession>A0A7S0H1F0</accession>
<feature type="region of interest" description="Disordered" evidence="1">
    <location>
        <begin position="151"/>
        <end position="177"/>
    </location>
</feature>
<dbReference type="PANTHER" id="PTHR38483">
    <property type="entry name" value="CHROMOSOME 1, WHOLE GENOME SHOTGUN SEQUENCE"/>
    <property type="match status" value="1"/>
</dbReference>
<keyword evidence="2" id="KW-0812">Transmembrane</keyword>
<keyword evidence="2" id="KW-1133">Transmembrane helix</keyword>
<feature type="compositionally biased region" description="Low complexity" evidence="1">
    <location>
        <begin position="67"/>
        <end position="76"/>
    </location>
</feature>
<feature type="transmembrane region" description="Helical" evidence="2">
    <location>
        <begin position="349"/>
        <end position="368"/>
    </location>
</feature>
<evidence type="ECO:0000256" key="2">
    <source>
        <dbReference type="SAM" id="Phobius"/>
    </source>
</evidence>
<evidence type="ECO:0008006" key="4">
    <source>
        <dbReference type="Google" id="ProtNLM"/>
    </source>
</evidence>
<feature type="region of interest" description="Disordered" evidence="1">
    <location>
        <begin position="199"/>
        <end position="219"/>
    </location>
</feature>
<feature type="transmembrane region" description="Helical" evidence="2">
    <location>
        <begin position="281"/>
        <end position="304"/>
    </location>
</feature>